<sequence>MSARAPDWARVALGLVAVPQLVVGLWAVLAPRHFFDHFPGFGPLLVAAEPPFNAHLTSDTGTGFVATGVFAAVAAGWGLRPLVFVAGLSLSAFALPHFCYHLLNPAELLSGAENVVNVVVLGVALAVPVAVAWANRPRGAAVRN</sequence>
<keyword evidence="3" id="KW-1185">Reference proteome</keyword>
<feature type="transmembrane region" description="Helical" evidence="1">
    <location>
        <begin position="115"/>
        <end position="134"/>
    </location>
</feature>
<evidence type="ECO:0000313" key="3">
    <source>
        <dbReference type="Proteomes" id="UP000444980"/>
    </source>
</evidence>
<reference evidence="3" key="1">
    <citation type="submission" date="2019-06" db="EMBL/GenBank/DDBJ databases">
        <title>Gordonia isolated from sludge of a wastewater treatment plant.</title>
        <authorList>
            <person name="Tamura T."/>
            <person name="Aoyama K."/>
            <person name="Kang Y."/>
            <person name="Saito S."/>
            <person name="Akiyama N."/>
            <person name="Yazawa K."/>
            <person name="Gonoi T."/>
            <person name="Mikami Y."/>
        </authorList>
    </citation>
    <scope>NUCLEOTIDE SEQUENCE [LARGE SCALE GENOMIC DNA]</scope>
    <source>
        <strain evidence="3">NBRC 107697</strain>
    </source>
</reference>
<protein>
    <recommendedName>
        <fullName evidence="4">DUF4267 domain-containing protein</fullName>
    </recommendedName>
</protein>
<feature type="transmembrane region" description="Helical" evidence="1">
    <location>
        <begin position="82"/>
        <end position="103"/>
    </location>
</feature>
<dbReference type="EMBL" id="BJOU01000017">
    <property type="protein sequence ID" value="GED99073.1"/>
    <property type="molecule type" value="Genomic_DNA"/>
</dbReference>
<feature type="transmembrane region" description="Helical" evidence="1">
    <location>
        <begin position="12"/>
        <end position="34"/>
    </location>
</feature>
<comment type="caution">
    <text evidence="2">The sequence shown here is derived from an EMBL/GenBank/DDBJ whole genome shotgun (WGS) entry which is preliminary data.</text>
</comment>
<keyword evidence="1" id="KW-0812">Transmembrane</keyword>
<organism evidence="2 3">
    <name type="scientific">Gordonia crocea</name>
    <dbReference type="NCBI Taxonomy" id="589162"/>
    <lineage>
        <taxon>Bacteria</taxon>
        <taxon>Bacillati</taxon>
        <taxon>Actinomycetota</taxon>
        <taxon>Actinomycetes</taxon>
        <taxon>Mycobacteriales</taxon>
        <taxon>Gordoniaceae</taxon>
        <taxon>Gordonia</taxon>
    </lineage>
</organism>
<evidence type="ECO:0008006" key="4">
    <source>
        <dbReference type="Google" id="ProtNLM"/>
    </source>
</evidence>
<name>A0A7I9V1P9_9ACTN</name>
<keyword evidence="1" id="KW-0472">Membrane</keyword>
<evidence type="ECO:0000313" key="2">
    <source>
        <dbReference type="EMBL" id="GED99073.1"/>
    </source>
</evidence>
<dbReference type="AlphaFoldDB" id="A0A7I9V1P9"/>
<keyword evidence="1" id="KW-1133">Transmembrane helix</keyword>
<proteinExistence type="predicted"/>
<feature type="transmembrane region" description="Helical" evidence="1">
    <location>
        <begin position="54"/>
        <end position="75"/>
    </location>
</feature>
<dbReference type="Proteomes" id="UP000444980">
    <property type="component" value="Unassembled WGS sequence"/>
</dbReference>
<evidence type="ECO:0000256" key="1">
    <source>
        <dbReference type="SAM" id="Phobius"/>
    </source>
</evidence>
<accession>A0A7I9V1P9</accession>
<gene>
    <name evidence="2" type="ORF">nbrc107697_31120</name>
</gene>